<dbReference type="EMBL" id="BEXT01000001">
    <property type="protein sequence ID" value="GBC62421.1"/>
    <property type="molecule type" value="Genomic_DNA"/>
</dbReference>
<gene>
    <name evidence="1" type="ORF">DENIS_3393</name>
</gene>
<evidence type="ECO:0000313" key="1">
    <source>
        <dbReference type="EMBL" id="GBC62421.1"/>
    </source>
</evidence>
<reference evidence="2" key="1">
    <citation type="submission" date="2017-11" db="EMBL/GenBank/DDBJ databases">
        <authorList>
            <person name="Watanabe M."/>
            <person name="Kojima H."/>
        </authorList>
    </citation>
    <scope>NUCLEOTIDE SEQUENCE [LARGE SCALE GENOMIC DNA]</scope>
    <source>
        <strain evidence="2">Tokyo 01</strain>
    </source>
</reference>
<organism evidence="1 2">
    <name type="scientific">Desulfonema ishimotonii</name>
    <dbReference type="NCBI Taxonomy" id="45657"/>
    <lineage>
        <taxon>Bacteria</taxon>
        <taxon>Pseudomonadati</taxon>
        <taxon>Thermodesulfobacteriota</taxon>
        <taxon>Desulfobacteria</taxon>
        <taxon>Desulfobacterales</taxon>
        <taxon>Desulfococcaceae</taxon>
        <taxon>Desulfonema</taxon>
    </lineage>
</organism>
<reference evidence="2" key="2">
    <citation type="submission" date="2019-01" db="EMBL/GenBank/DDBJ databases">
        <title>Genome sequence of Desulfonema ishimotonii strain Tokyo 01.</title>
        <authorList>
            <person name="Fukui M."/>
        </authorList>
    </citation>
    <scope>NUCLEOTIDE SEQUENCE [LARGE SCALE GENOMIC DNA]</scope>
    <source>
        <strain evidence="2">Tokyo 01</strain>
    </source>
</reference>
<name>A0A401FZL7_9BACT</name>
<proteinExistence type="predicted"/>
<keyword evidence="2" id="KW-1185">Reference proteome</keyword>
<dbReference type="AlphaFoldDB" id="A0A401FZL7"/>
<protein>
    <submittedName>
        <fullName evidence="1">Uncharacterized protein</fullName>
    </submittedName>
</protein>
<comment type="caution">
    <text evidence="1">The sequence shown here is derived from an EMBL/GenBank/DDBJ whole genome shotgun (WGS) entry which is preliminary data.</text>
</comment>
<dbReference type="Proteomes" id="UP000288096">
    <property type="component" value="Unassembled WGS sequence"/>
</dbReference>
<evidence type="ECO:0000313" key="2">
    <source>
        <dbReference type="Proteomes" id="UP000288096"/>
    </source>
</evidence>
<accession>A0A401FZL7</accession>
<sequence>MFISNLHGFISNPVGASPIKGYFHKFRGDFTKISVLVRDVKIITKKYDMARWTLVNDLSSEAVFDVTAISVKYKYPLFLRLIGTPFTLLPDLAMAFRISDALYCSF</sequence>
<dbReference type="RefSeq" id="WP_124329589.1">
    <property type="nucleotide sequence ID" value="NZ_BEXT01000001.1"/>
</dbReference>